<name>A0ABS8SGD2_DATST</name>
<dbReference type="Proteomes" id="UP000823775">
    <property type="component" value="Unassembled WGS sequence"/>
</dbReference>
<dbReference type="InterPro" id="IPR001680">
    <property type="entry name" value="WD40_rpt"/>
</dbReference>
<feature type="repeat" description="WD" evidence="3">
    <location>
        <begin position="16"/>
        <end position="57"/>
    </location>
</feature>
<evidence type="ECO:0000313" key="5">
    <source>
        <dbReference type="Proteomes" id="UP000823775"/>
    </source>
</evidence>
<evidence type="ECO:0000256" key="3">
    <source>
        <dbReference type="PROSITE-ProRule" id="PRU00221"/>
    </source>
</evidence>
<organism evidence="4 5">
    <name type="scientific">Datura stramonium</name>
    <name type="common">Jimsonweed</name>
    <name type="synonym">Common thornapple</name>
    <dbReference type="NCBI Taxonomy" id="4076"/>
    <lineage>
        <taxon>Eukaryota</taxon>
        <taxon>Viridiplantae</taxon>
        <taxon>Streptophyta</taxon>
        <taxon>Embryophyta</taxon>
        <taxon>Tracheophyta</taxon>
        <taxon>Spermatophyta</taxon>
        <taxon>Magnoliopsida</taxon>
        <taxon>eudicotyledons</taxon>
        <taxon>Gunneridae</taxon>
        <taxon>Pentapetalae</taxon>
        <taxon>asterids</taxon>
        <taxon>lamiids</taxon>
        <taxon>Solanales</taxon>
        <taxon>Solanaceae</taxon>
        <taxon>Solanoideae</taxon>
        <taxon>Datureae</taxon>
        <taxon>Datura</taxon>
    </lineage>
</organism>
<evidence type="ECO:0000256" key="2">
    <source>
        <dbReference type="ARBA" id="ARBA00022737"/>
    </source>
</evidence>
<dbReference type="InterPro" id="IPR015943">
    <property type="entry name" value="WD40/YVTN_repeat-like_dom_sf"/>
</dbReference>
<dbReference type="PROSITE" id="PS50294">
    <property type="entry name" value="WD_REPEATS_REGION"/>
    <property type="match status" value="1"/>
</dbReference>
<gene>
    <name evidence="4" type="primary">WDR26</name>
    <name evidence="4" type="ORF">HAX54_036709</name>
</gene>
<keyword evidence="2" id="KW-0677">Repeat</keyword>
<dbReference type="SUPFAM" id="SSF50978">
    <property type="entry name" value="WD40 repeat-like"/>
    <property type="match status" value="1"/>
</dbReference>
<dbReference type="EMBL" id="JACEIK010000489">
    <property type="protein sequence ID" value="MCD7457962.1"/>
    <property type="molecule type" value="Genomic_DNA"/>
</dbReference>
<proteinExistence type="predicted"/>
<dbReference type="InterPro" id="IPR051350">
    <property type="entry name" value="WD_repeat-ST_regulator"/>
</dbReference>
<dbReference type="PANTHER" id="PTHR22838">
    <property type="entry name" value="WD REPEAT PROTEIN 26-RELATED"/>
    <property type="match status" value="1"/>
</dbReference>
<dbReference type="PANTHER" id="PTHR22838:SF0">
    <property type="entry name" value="WD REPEAT-CONTAINING PROTEIN 26"/>
    <property type="match status" value="1"/>
</dbReference>
<accession>A0ABS8SGD2</accession>
<reference evidence="4 5" key="1">
    <citation type="journal article" date="2021" name="BMC Genomics">
        <title>Datura genome reveals duplications of psychoactive alkaloid biosynthetic genes and high mutation rate following tissue culture.</title>
        <authorList>
            <person name="Rajewski A."/>
            <person name="Carter-House D."/>
            <person name="Stajich J."/>
            <person name="Litt A."/>
        </authorList>
    </citation>
    <scope>NUCLEOTIDE SEQUENCE [LARGE SCALE GENOMIC DNA]</scope>
    <source>
        <strain evidence="4">AR-01</strain>
    </source>
</reference>
<dbReference type="Pfam" id="PF00400">
    <property type="entry name" value="WD40"/>
    <property type="match status" value="2"/>
</dbReference>
<dbReference type="SMART" id="SM00320">
    <property type="entry name" value="WD40"/>
    <property type="match status" value="3"/>
</dbReference>
<keyword evidence="5" id="KW-1185">Reference proteome</keyword>
<feature type="repeat" description="WD" evidence="3">
    <location>
        <begin position="70"/>
        <end position="92"/>
    </location>
</feature>
<evidence type="ECO:0000313" key="4">
    <source>
        <dbReference type="EMBL" id="MCD7457962.1"/>
    </source>
</evidence>
<comment type="caution">
    <text evidence="4">The sequence shown here is derived from an EMBL/GenBank/DDBJ whole genome shotgun (WGS) entry which is preliminary data.</text>
</comment>
<protein>
    <submittedName>
        <fullName evidence="4">WD repeat-containing protein 26</fullName>
    </submittedName>
</protein>
<evidence type="ECO:0000256" key="1">
    <source>
        <dbReference type="ARBA" id="ARBA00022574"/>
    </source>
</evidence>
<keyword evidence="1 3" id="KW-0853">WD repeat</keyword>
<dbReference type="PROSITE" id="PS50082">
    <property type="entry name" value="WD_REPEATS_2"/>
    <property type="match status" value="2"/>
</dbReference>
<dbReference type="Gene3D" id="2.130.10.10">
    <property type="entry name" value="YVTN repeat-like/Quinoprotein amine dehydrogenase"/>
    <property type="match status" value="1"/>
</dbReference>
<dbReference type="InterPro" id="IPR036322">
    <property type="entry name" value="WD40_repeat_dom_sf"/>
</dbReference>
<sequence length="157" mass="17969">MGKVKLDGRLSLKHRFSGHEEPVSYISWGPDDNQLLTCGVEEVVRRWDVNSGECIRLYEKNGLGLISCGWAPNGKRIFCGVTDQSISIWDLEGKELDCWKGHRIRRITDLGITFVLSADSRYILVSLWNQEIHLWSIEGNVKLAAIYKGQRDFLMML</sequence>